<dbReference type="PANTHER" id="PTHR24055">
    <property type="entry name" value="MITOGEN-ACTIVATED PROTEIN KINASE"/>
    <property type="match status" value="1"/>
</dbReference>
<keyword evidence="2" id="KW-0067">ATP-binding</keyword>
<dbReference type="PROSITE" id="PS50011">
    <property type="entry name" value="PROTEIN_KINASE_DOM"/>
    <property type="match status" value="1"/>
</dbReference>
<evidence type="ECO:0000259" key="3">
    <source>
        <dbReference type="PROSITE" id="PS50011"/>
    </source>
</evidence>
<proteinExistence type="predicted"/>
<dbReference type="InterPro" id="IPR050117">
    <property type="entry name" value="MAPK"/>
</dbReference>
<dbReference type="GO" id="GO:0005524">
    <property type="term" value="F:ATP binding"/>
    <property type="evidence" value="ECO:0007669"/>
    <property type="project" value="UniProtKB-KW"/>
</dbReference>
<comment type="caution">
    <text evidence="4">The sequence shown here is derived from an EMBL/GenBank/DDBJ whole genome shotgun (WGS) entry which is preliminary data.</text>
</comment>
<sequence>SLSLNISFTVISGNRLAYAVHSCDHFDTMAEDLSERNLRKVTVETRNSQGKVVSHEYHLPDGYKLTDLHSIGSGTYGTVIRTYATVNRRVKNNKRTRKEVEVAVKKFRIPVSNKQRAQRCYREIKLLQLLKHPNIARIFDLYSPDKNANDLNEIYLVTEYVGSSIEKFVNEQNERYARNEHVYLTIDMLPRVIRDILNALLYLKSVNVLHRDLKPSNLAINGDKAVLIDYGMARIKDSSELTDKVQTLKYSAPEVHYWKSGSYEREVDMWSIGCILAELITWQLLFDFAIPSHEWCEHYISLFGPIPDSFLDKVIDRLAKEMMAKQNSKVKVMDLETYFMKNSKVVKFEVNDEKLRNEPIFLSAIDFLAECIKFDPVTRITIENALNHPFIRNCNSSTYPLSYDDDANRSIDEWKKVIFNEINSFEAREDTPVP</sequence>
<accession>A0AAV5ST17</accession>
<evidence type="ECO:0000256" key="1">
    <source>
        <dbReference type="ARBA" id="ARBA00022741"/>
    </source>
</evidence>
<organism evidence="4 5">
    <name type="scientific">Pristionchus entomophagus</name>
    <dbReference type="NCBI Taxonomy" id="358040"/>
    <lineage>
        <taxon>Eukaryota</taxon>
        <taxon>Metazoa</taxon>
        <taxon>Ecdysozoa</taxon>
        <taxon>Nematoda</taxon>
        <taxon>Chromadorea</taxon>
        <taxon>Rhabditida</taxon>
        <taxon>Rhabditina</taxon>
        <taxon>Diplogasteromorpha</taxon>
        <taxon>Diplogasteroidea</taxon>
        <taxon>Neodiplogasteridae</taxon>
        <taxon>Pristionchus</taxon>
    </lineage>
</organism>
<dbReference type="SMART" id="SM00220">
    <property type="entry name" value="S_TKc"/>
    <property type="match status" value="1"/>
</dbReference>
<dbReference type="InterPro" id="IPR011009">
    <property type="entry name" value="Kinase-like_dom_sf"/>
</dbReference>
<dbReference type="Gene3D" id="1.10.510.10">
    <property type="entry name" value="Transferase(Phosphotransferase) domain 1"/>
    <property type="match status" value="1"/>
</dbReference>
<dbReference type="Proteomes" id="UP001432027">
    <property type="component" value="Unassembled WGS sequence"/>
</dbReference>
<dbReference type="GO" id="GO:0004672">
    <property type="term" value="F:protein kinase activity"/>
    <property type="evidence" value="ECO:0007669"/>
    <property type="project" value="InterPro"/>
</dbReference>
<keyword evidence="5" id="KW-1185">Reference proteome</keyword>
<evidence type="ECO:0000256" key="2">
    <source>
        <dbReference type="ARBA" id="ARBA00022840"/>
    </source>
</evidence>
<evidence type="ECO:0000313" key="5">
    <source>
        <dbReference type="Proteomes" id="UP001432027"/>
    </source>
</evidence>
<dbReference type="SUPFAM" id="SSF56112">
    <property type="entry name" value="Protein kinase-like (PK-like)"/>
    <property type="match status" value="1"/>
</dbReference>
<keyword evidence="1" id="KW-0547">Nucleotide-binding</keyword>
<dbReference type="InterPro" id="IPR000719">
    <property type="entry name" value="Prot_kinase_dom"/>
</dbReference>
<dbReference type="EMBL" id="BTSX01000002">
    <property type="protein sequence ID" value="GMS86516.1"/>
    <property type="molecule type" value="Genomic_DNA"/>
</dbReference>
<feature type="non-terminal residue" evidence="4">
    <location>
        <position position="1"/>
    </location>
</feature>
<evidence type="ECO:0000313" key="4">
    <source>
        <dbReference type="EMBL" id="GMS86516.1"/>
    </source>
</evidence>
<reference evidence="4" key="1">
    <citation type="submission" date="2023-10" db="EMBL/GenBank/DDBJ databases">
        <title>Genome assembly of Pristionchus species.</title>
        <authorList>
            <person name="Yoshida K."/>
            <person name="Sommer R.J."/>
        </authorList>
    </citation>
    <scope>NUCLEOTIDE SEQUENCE</scope>
    <source>
        <strain evidence="4">RS0144</strain>
    </source>
</reference>
<feature type="domain" description="Protein kinase" evidence="3">
    <location>
        <begin position="65"/>
        <end position="391"/>
    </location>
</feature>
<dbReference type="Gene3D" id="3.30.200.20">
    <property type="entry name" value="Phosphorylase Kinase, domain 1"/>
    <property type="match status" value="1"/>
</dbReference>
<protein>
    <recommendedName>
        <fullName evidence="3">Protein kinase domain-containing protein</fullName>
    </recommendedName>
</protein>
<dbReference type="Pfam" id="PF00069">
    <property type="entry name" value="Pkinase"/>
    <property type="match status" value="1"/>
</dbReference>
<gene>
    <name evidence="4" type="ORF">PENTCL1PPCAC_8691</name>
</gene>
<dbReference type="AlphaFoldDB" id="A0AAV5ST17"/>
<name>A0AAV5ST17_9BILA</name>